<organism evidence="1 2">
    <name type="scientific">Nonomuraea jiangxiensis</name>
    <dbReference type="NCBI Taxonomy" id="633440"/>
    <lineage>
        <taxon>Bacteria</taxon>
        <taxon>Bacillati</taxon>
        <taxon>Actinomycetota</taxon>
        <taxon>Actinomycetes</taxon>
        <taxon>Streptosporangiales</taxon>
        <taxon>Streptosporangiaceae</taxon>
        <taxon>Nonomuraea</taxon>
    </lineage>
</organism>
<dbReference type="InterPro" id="IPR027396">
    <property type="entry name" value="DsrEFH-like"/>
</dbReference>
<proteinExistence type="predicted"/>
<evidence type="ECO:0000313" key="1">
    <source>
        <dbReference type="EMBL" id="SDK61226.1"/>
    </source>
</evidence>
<dbReference type="EMBL" id="FNDJ01000017">
    <property type="protein sequence ID" value="SDK61226.1"/>
    <property type="molecule type" value="Genomic_DNA"/>
</dbReference>
<gene>
    <name evidence="1" type="ORF">SAMN05421869_11772</name>
</gene>
<dbReference type="SUPFAM" id="SSF75169">
    <property type="entry name" value="DsrEFH-like"/>
    <property type="match status" value="1"/>
</dbReference>
<reference evidence="1 2" key="1">
    <citation type="submission" date="2016-10" db="EMBL/GenBank/DDBJ databases">
        <authorList>
            <person name="de Groot N.N."/>
        </authorList>
    </citation>
    <scope>NUCLEOTIDE SEQUENCE [LARGE SCALE GENOMIC DNA]</scope>
    <source>
        <strain evidence="1 2">CGMCC 4.6533</strain>
    </source>
</reference>
<name>A0A1G9DBE1_9ACTN</name>
<dbReference type="Proteomes" id="UP000199202">
    <property type="component" value="Unassembled WGS sequence"/>
</dbReference>
<evidence type="ECO:0000313" key="2">
    <source>
        <dbReference type="Proteomes" id="UP000199202"/>
    </source>
</evidence>
<protein>
    <submittedName>
        <fullName evidence="1">Uncharacterized protein</fullName>
    </submittedName>
</protein>
<dbReference type="Gene3D" id="3.40.1260.10">
    <property type="entry name" value="DsrEFH-like"/>
    <property type="match status" value="1"/>
</dbReference>
<dbReference type="AlphaFoldDB" id="A0A1G9DBE1"/>
<accession>A0A1G9DBE1</accession>
<keyword evidence="2" id="KW-1185">Reference proteome</keyword>
<sequence length="118" mass="12758">MTKVVIHIFHGDDDSISYGSRLSERIRQIAADKQAEVEVFCFGPAQARLTGGPGDEARAVHNRRLDDLIAAGVPVGACVNAAKADGTDEELRKRGFTLEVARDAFLRFALEGATVITF</sequence>